<organism evidence="1">
    <name type="scientific">Streptomyces sp. R08</name>
    <dbReference type="NCBI Taxonomy" id="3238624"/>
    <lineage>
        <taxon>Bacteria</taxon>
        <taxon>Bacillati</taxon>
        <taxon>Actinomycetota</taxon>
        <taxon>Actinomycetes</taxon>
        <taxon>Kitasatosporales</taxon>
        <taxon>Streptomycetaceae</taxon>
        <taxon>Streptomyces</taxon>
    </lineage>
</organism>
<sequence length="152" mass="16563">MEQGSAPNADGAVRVTVPTLAAGMTYDYQRRPCAQCLWRTDADLTGTSDHDVDTLARTDGRPREPASFAAPVMDCSADQPDDARPLLWCAGWLAVIGQHHLAVQLAIALNALPLNTLAPQDTWPPLYPNLAALLEARAEQLERRRAGRGRHE</sequence>
<dbReference type="Pfam" id="PF19800">
    <property type="entry name" value="DUF6283"/>
    <property type="match status" value="1"/>
</dbReference>
<evidence type="ECO:0000313" key="1">
    <source>
        <dbReference type="EMBL" id="XDQ04691.1"/>
    </source>
</evidence>
<reference evidence="1" key="1">
    <citation type="submission" date="2024-07" db="EMBL/GenBank/DDBJ databases">
        <authorList>
            <person name="Yu S.T."/>
        </authorList>
    </citation>
    <scope>NUCLEOTIDE SEQUENCE</scope>
    <source>
        <strain evidence="1">R08</strain>
    </source>
</reference>
<accession>A0AB39MHK1</accession>
<dbReference type="InterPro" id="IPR046250">
    <property type="entry name" value="DUF6283"/>
</dbReference>
<dbReference type="RefSeq" id="WP_369190196.1">
    <property type="nucleotide sequence ID" value="NZ_CP163431.1"/>
</dbReference>
<dbReference type="AlphaFoldDB" id="A0AB39MHK1"/>
<proteinExistence type="predicted"/>
<name>A0AB39MHK1_9ACTN</name>
<protein>
    <submittedName>
        <fullName evidence="1">DUF6283 family protein</fullName>
    </submittedName>
</protein>
<dbReference type="EMBL" id="CP163431">
    <property type="protein sequence ID" value="XDQ04691.1"/>
    <property type="molecule type" value="Genomic_DNA"/>
</dbReference>
<gene>
    <name evidence="1" type="ORF">AB5J58_33100</name>
</gene>